<evidence type="ECO:0000313" key="4">
    <source>
        <dbReference type="Proteomes" id="UP000295497"/>
    </source>
</evidence>
<feature type="region of interest" description="Disordered" evidence="1">
    <location>
        <begin position="83"/>
        <end position="186"/>
    </location>
</feature>
<feature type="compositionally biased region" description="Pro residues" evidence="1">
    <location>
        <begin position="18"/>
        <end position="41"/>
    </location>
</feature>
<keyword evidence="2" id="KW-0472">Membrane</keyword>
<name>A0A4P2QY07_SORCE</name>
<evidence type="ECO:0008006" key="5">
    <source>
        <dbReference type="Google" id="ProtNLM"/>
    </source>
</evidence>
<accession>A0A4P2QY07</accession>
<feature type="region of interest" description="Disordered" evidence="1">
    <location>
        <begin position="1"/>
        <end position="41"/>
    </location>
</feature>
<dbReference type="EMBL" id="CP012672">
    <property type="protein sequence ID" value="AUX35071.1"/>
    <property type="molecule type" value="Genomic_DNA"/>
</dbReference>
<sequence>MRYDCGMFGPGHPQYRPQQPPYYPPQQPPYYPPPPPPPQRPKPGVSPIVIVLAVLGGLFALGVGALVVIGGVVYVVASAEPESAEPESAVGEPALTGAPTAGGASPVLPVPPASTSTRLRPDQEADEAAGADPSSGGDGVPEVPSPAGDDGAGDAPAPAVAGARTPAAPSTGAAKEGSNSGSAAGGTSWWCTASASVRVCGFAGACNYQMVFGNGTGNDRFMASQQAKRSCEASARAKGASAICVVQCSPR</sequence>
<organism evidence="3 4">
    <name type="scientific">Sorangium cellulosum</name>
    <name type="common">Polyangium cellulosum</name>
    <dbReference type="NCBI Taxonomy" id="56"/>
    <lineage>
        <taxon>Bacteria</taxon>
        <taxon>Pseudomonadati</taxon>
        <taxon>Myxococcota</taxon>
        <taxon>Polyangia</taxon>
        <taxon>Polyangiales</taxon>
        <taxon>Polyangiaceae</taxon>
        <taxon>Sorangium</taxon>
    </lineage>
</organism>
<evidence type="ECO:0000313" key="3">
    <source>
        <dbReference type="EMBL" id="AUX35071.1"/>
    </source>
</evidence>
<proteinExistence type="predicted"/>
<evidence type="ECO:0000256" key="2">
    <source>
        <dbReference type="SAM" id="Phobius"/>
    </source>
</evidence>
<dbReference type="AlphaFoldDB" id="A0A4P2QY07"/>
<feature type="compositionally biased region" description="Low complexity" evidence="1">
    <location>
        <begin position="145"/>
        <end position="186"/>
    </location>
</feature>
<gene>
    <name evidence="3" type="ORF">SOCE836_072590</name>
</gene>
<feature type="transmembrane region" description="Helical" evidence="2">
    <location>
        <begin position="48"/>
        <end position="77"/>
    </location>
</feature>
<reference evidence="3 4" key="1">
    <citation type="submission" date="2015-09" db="EMBL/GenBank/DDBJ databases">
        <title>Sorangium comparison.</title>
        <authorList>
            <person name="Zaburannyi N."/>
            <person name="Bunk B."/>
            <person name="Overmann J."/>
            <person name="Mueller R."/>
        </authorList>
    </citation>
    <scope>NUCLEOTIDE SEQUENCE [LARGE SCALE GENOMIC DNA]</scope>
    <source>
        <strain evidence="3 4">So ce836</strain>
    </source>
</reference>
<protein>
    <recommendedName>
        <fullName evidence="5">DUF4189 domain-containing protein</fullName>
    </recommendedName>
</protein>
<feature type="compositionally biased region" description="Low complexity" evidence="1">
    <location>
        <begin position="83"/>
        <end position="104"/>
    </location>
</feature>
<dbReference type="Proteomes" id="UP000295497">
    <property type="component" value="Chromosome"/>
</dbReference>
<evidence type="ECO:0000256" key="1">
    <source>
        <dbReference type="SAM" id="MobiDB-lite"/>
    </source>
</evidence>
<keyword evidence="2" id="KW-1133">Transmembrane helix</keyword>
<keyword evidence="2" id="KW-0812">Transmembrane</keyword>